<dbReference type="Pfam" id="PF12079">
    <property type="entry name" value="DUF3558"/>
    <property type="match status" value="1"/>
</dbReference>
<evidence type="ECO:0000256" key="1">
    <source>
        <dbReference type="SAM" id="MobiDB-lite"/>
    </source>
</evidence>
<accession>A0A542DKD4</accession>
<reference evidence="3 4" key="1">
    <citation type="submission" date="2019-06" db="EMBL/GenBank/DDBJ databases">
        <title>Sequencing the genomes of 1000 actinobacteria strains.</title>
        <authorList>
            <person name="Klenk H.-P."/>
        </authorList>
    </citation>
    <scope>NUCLEOTIDE SEQUENCE [LARGE SCALE GENOMIC DNA]</scope>
    <source>
        <strain evidence="3 4">DSM 45679</strain>
    </source>
</reference>
<proteinExistence type="predicted"/>
<sequence length="200" mass="19770">MRTVLKYTAPPLLAAALVLAGCSGGTEEGSAVPSGDGAGQPPPGSTSAPGETGTPNGGAAASLDPCELLSPAELASIGEFEAGEPNDLGGIPGCVWFKPKGADDLMGIGIDVYAEHGLAAVNATGAGKIPGKVSGGDRKILKVPHPAGGNCMYALELSPSSRVDVSVTGITEARGGAERACEITDQVTAIVEPKLPEPEG</sequence>
<dbReference type="PROSITE" id="PS51257">
    <property type="entry name" value="PROKAR_LIPOPROTEIN"/>
    <property type="match status" value="1"/>
</dbReference>
<comment type="caution">
    <text evidence="3">The sequence shown here is derived from an EMBL/GenBank/DDBJ whole genome shotgun (WGS) entry which is preliminary data.</text>
</comment>
<keyword evidence="2" id="KW-0732">Signal</keyword>
<feature type="chain" id="PRO_5039561837" evidence="2">
    <location>
        <begin position="21"/>
        <end position="200"/>
    </location>
</feature>
<organism evidence="3 4">
    <name type="scientific">Amycolatopsis cihanbeyliensis</name>
    <dbReference type="NCBI Taxonomy" id="1128664"/>
    <lineage>
        <taxon>Bacteria</taxon>
        <taxon>Bacillati</taxon>
        <taxon>Actinomycetota</taxon>
        <taxon>Actinomycetes</taxon>
        <taxon>Pseudonocardiales</taxon>
        <taxon>Pseudonocardiaceae</taxon>
        <taxon>Amycolatopsis</taxon>
    </lineage>
</organism>
<evidence type="ECO:0000256" key="2">
    <source>
        <dbReference type="SAM" id="SignalP"/>
    </source>
</evidence>
<feature type="region of interest" description="Disordered" evidence="1">
    <location>
        <begin position="26"/>
        <end position="63"/>
    </location>
</feature>
<protein>
    <submittedName>
        <fullName evidence="3">Uncharacterized protein DUF3558</fullName>
    </submittedName>
</protein>
<keyword evidence="4" id="KW-1185">Reference proteome</keyword>
<dbReference type="InterPro" id="IPR024520">
    <property type="entry name" value="DUF3558"/>
</dbReference>
<dbReference type="EMBL" id="VFML01000001">
    <property type="protein sequence ID" value="TQJ03494.1"/>
    <property type="molecule type" value="Genomic_DNA"/>
</dbReference>
<evidence type="ECO:0000313" key="4">
    <source>
        <dbReference type="Proteomes" id="UP000320876"/>
    </source>
</evidence>
<dbReference type="Proteomes" id="UP000320876">
    <property type="component" value="Unassembled WGS sequence"/>
</dbReference>
<evidence type="ECO:0000313" key="3">
    <source>
        <dbReference type="EMBL" id="TQJ03494.1"/>
    </source>
</evidence>
<dbReference type="RefSeq" id="WP_141999251.1">
    <property type="nucleotide sequence ID" value="NZ_VFML01000001.1"/>
</dbReference>
<feature type="signal peptide" evidence="2">
    <location>
        <begin position="1"/>
        <end position="20"/>
    </location>
</feature>
<dbReference type="AlphaFoldDB" id="A0A542DKD4"/>
<dbReference type="OrthoDB" id="3628269at2"/>
<gene>
    <name evidence="3" type="ORF">FB471_3256</name>
</gene>
<name>A0A542DKD4_AMYCI</name>